<dbReference type="Pfam" id="PF13581">
    <property type="entry name" value="HATPase_c_2"/>
    <property type="match status" value="1"/>
</dbReference>
<dbReference type="EMBL" id="BOMH01000064">
    <property type="protein sequence ID" value="GID69642.1"/>
    <property type="molecule type" value="Genomic_DNA"/>
</dbReference>
<accession>A0A919IQW3</accession>
<dbReference type="PANTHER" id="PTHR35526">
    <property type="entry name" value="ANTI-SIGMA-F FACTOR RSBW-RELATED"/>
    <property type="match status" value="1"/>
</dbReference>
<keyword evidence="1" id="KW-0723">Serine/threonine-protein kinase</keyword>
<dbReference type="RefSeq" id="WP_239175543.1">
    <property type="nucleotide sequence ID" value="NZ_BAAAUC010000075.1"/>
</dbReference>
<dbReference type="GO" id="GO:0004674">
    <property type="term" value="F:protein serine/threonine kinase activity"/>
    <property type="evidence" value="ECO:0007669"/>
    <property type="project" value="UniProtKB-KW"/>
</dbReference>
<sequence>MAAALSWTTGERDGCMIVTVQGRLELSGTPRLQGVLQKCLAEQPAALLADLSEMSLGEETALSVFTTIHHQSAIWPGTPVLVCAPRGEVADLLSRHRYGTLQVRAGVEEAVGEVTRNEVVVQMITDQLLPVTGAARHARDLATEACLRWSLPDLIGPVSVIVTELVTNAVEHASTMITLTLTRRNRYLHLAVRDGSDRPPEPRLPEGDDADRGRGLLLVDSLAVDWGWLPTRDGKVVWATLAL</sequence>
<keyword evidence="3" id="KW-0547">Nucleotide-binding</keyword>
<gene>
    <name evidence="3" type="ORF">Acy02nite_75230</name>
</gene>
<reference evidence="3" key="1">
    <citation type="submission" date="2021-01" db="EMBL/GenBank/DDBJ databases">
        <title>Whole genome shotgun sequence of Actinoplanes cyaneus NBRC 14990.</title>
        <authorList>
            <person name="Komaki H."/>
            <person name="Tamura T."/>
        </authorList>
    </citation>
    <scope>NUCLEOTIDE SEQUENCE</scope>
    <source>
        <strain evidence="3">NBRC 14990</strain>
    </source>
</reference>
<dbReference type="GO" id="GO:0005524">
    <property type="term" value="F:ATP binding"/>
    <property type="evidence" value="ECO:0007669"/>
    <property type="project" value="UniProtKB-KW"/>
</dbReference>
<evidence type="ECO:0000256" key="1">
    <source>
        <dbReference type="ARBA" id="ARBA00022527"/>
    </source>
</evidence>
<organism evidence="3 4">
    <name type="scientific">Actinoplanes cyaneus</name>
    <dbReference type="NCBI Taxonomy" id="52696"/>
    <lineage>
        <taxon>Bacteria</taxon>
        <taxon>Bacillati</taxon>
        <taxon>Actinomycetota</taxon>
        <taxon>Actinomycetes</taxon>
        <taxon>Micromonosporales</taxon>
        <taxon>Micromonosporaceae</taxon>
        <taxon>Actinoplanes</taxon>
    </lineage>
</organism>
<dbReference type="InterPro" id="IPR002645">
    <property type="entry name" value="STAS_dom"/>
</dbReference>
<keyword evidence="1" id="KW-0418">Kinase</keyword>
<evidence type="ECO:0000259" key="2">
    <source>
        <dbReference type="PROSITE" id="PS50801"/>
    </source>
</evidence>
<dbReference type="Gene3D" id="3.30.750.24">
    <property type="entry name" value="STAS domain"/>
    <property type="match status" value="1"/>
</dbReference>
<dbReference type="CDD" id="cd16936">
    <property type="entry name" value="HATPase_RsbW-like"/>
    <property type="match status" value="1"/>
</dbReference>
<keyword evidence="4" id="KW-1185">Reference proteome</keyword>
<dbReference type="InterPro" id="IPR036890">
    <property type="entry name" value="HATPase_C_sf"/>
</dbReference>
<dbReference type="AlphaFoldDB" id="A0A919IQW3"/>
<evidence type="ECO:0000313" key="3">
    <source>
        <dbReference type="EMBL" id="GID69642.1"/>
    </source>
</evidence>
<comment type="caution">
    <text evidence="3">The sequence shown here is derived from an EMBL/GenBank/DDBJ whole genome shotgun (WGS) entry which is preliminary data.</text>
</comment>
<dbReference type="PROSITE" id="PS50801">
    <property type="entry name" value="STAS"/>
    <property type="match status" value="1"/>
</dbReference>
<dbReference type="SUPFAM" id="SSF52091">
    <property type="entry name" value="SpoIIaa-like"/>
    <property type="match status" value="1"/>
</dbReference>
<dbReference type="Gene3D" id="3.30.565.10">
    <property type="entry name" value="Histidine kinase-like ATPase, C-terminal domain"/>
    <property type="match status" value="1"/>
</dbReference>
<dbReference type="Proteomes" id="UP000619479">
    <property type="component" value="Unassembled WGS sequence"/>
</dbReference>
<dbReference type="InterPro" id="IPR003594">
    <property type="entry name" value="HATPase_dom"/>
</dbReference>
<protein>
    <submittedName>
        <fullName evidence="3">ATP-binding protein</fullName>
    </submittedName>
</protein>
<keyword evidence="1" id="KW-0808">Transferase</keyword>
<dbReference type="InterPro" id="IPR036513">
    <property type="entry name" value="STAS_dom_sf"/>
</dbReference>
<proteinExistence type="predicted"/>
<dbReference type="SUPFAM" id="SSF55874">
    <property type="entry name" value="ATPase domain of HSP90 chaperone/DNA topoisomerase II/histidine kinase"/>
    <property type="match status" value="1"/>
</dbReference>
<evidence type="ECO:0000313" key="4">
    <source>
        <dbReference type="Proteomes" id="UP000619479"/>
    </source>
</evidence>
<dbReference type="InterPro" id="IPR050267">
    <property type="entry name" value="Anti-sigma-factor_SerPK"/>
</dbReference>
<name>A0A919IQW3_9ACTN</name>
<keyword evidence="3" id="KW-0067">ATP-binding</keyword>
<feature type="domain" description="STAS" evidence="2">
    <location>
        <begin position="5"/>
        <end position="95"/>
    </location>
</feature>
<dbReference type="PANTHER" id="PTHR35526:SF3">
    <property type="entry name" value="ANTI-SIGMA-F FACTOR RSBW"/>
    <property type="match status" value="1"/>
</dbReference>